<feature type="transmembrane region" description="Helical" evidence="1">
    <location>
        <begin position="41"/>
        <end position="74"/>
    </location>
</feature>
<gene>
    <name evidence="2" type="ORF">SAMN02745912_00818</name>
</gene>
<reference evidence="2 3" key="1">
    <citation type="submission" date="2016-11" db="EMBL/GenBank/DDBJ databases">
        <authorList>
            <person name="Jaros S."/>
            <person name="Januszkiewicz K."/>
            <person name="Wedrychowicz H."/>
        </authorList>
    </citation>
    <scope>NUCLEOTIDE SEQUENCE [LARGE SCALE GENOMIC DNA]</scope>
    <source>
        <strain evidence="2 3">DSM 15212</strain>
    </source>
</reference>
<sequence length="75" mass="8986">MNTLWRVTSQNKRHKEWVEERKKQIDEEYKDRPLDVGWKDILAMIIAAFQVLTPVFFLVAIFITLVFVGFNFLLK</sequence>
<evidence type="ECO:0000256" key="1">
    <source>
        <dbReference type="SAM" id="Phobius"/>
    </source>
</evidence>
<keyword evidence="1" id="KW-0472">Membrane</keyword>
<dbReference type="EMBL" id="FRAG01000006">
    <property type="protein sequence ID" value="SHJ71026.1"/>
    <property type="molecule type" value="Genomic_DNA"/>
</dbReference>
<accession>A0A1M6LIL9</accession>
<protein>
    <submittedName>
        <fullName evidence="2">Uncharacterized protein</fullName>
    </submittedName>
</protein>
<keyword evidence="1" id="KW-1133">Transmembrane helix</keyword>
<keyword evidence="1" id="KW-0812">Transmembrane</keyword>
<dbReference type="AlphaFoldDB" id="A0A1M6LIL9"/>
<dbReference type="Proteomes" id="UP000184465">
    <property type="component" value="Unassembled WGS sequence"/>
</dbReference>
<evidence type="ECO:0000313" key="2">
    <source>
        <dbReference type="EMBL" id="SHJ71026.1"/>
    </source>
</evidence>
<keyword evidence="3" id="KW-1185">Reference proteome</keyword>
<organism evidence="2 3">
    <name type="scientific">Paramaledivibacter caminithermalis (strain DSM 15212 / CIP 107654 / DViRD3)</name>
    <name type="common">Clostridium caminithermale</name>
    <dbReference type="NCBI Taxonomy" id="1121301"/>
    <lineage>
        <taxon>Bacteria</taxon>
        <taxon>Bacillati</taxon>
        <taxon>Bacillota</taxon>
        <taxon>Clostridia</taxon>
        <taxon>Peptostreptococcales</taxon>
        <taxon>Caminicellaceae</taxon>
        <taxon>Paramaledivibacter</taxon>
    </lineage>
</organism>
<dbReference type="STRING" id="1121301.SAMN02745912_00818"/>
<proteinExistence type="predicted"/>
<name>A0A1M6LIL9_PARC5</name>
<evidence type="ECO:0000313" key="3">
    <source>
        <dbReference type="Proteomes" id="UP000184465"/>
    </source>
</evidence>